<keyword evidence="2 8" id="KW-0812">Transmembrane</keyword>
<evidence type="ECO:0000256" key="1">
    <source>
        <dbReference type="ARBA" id="ARBA00004141"/>
    </source>
</evidence>
<dbReference type="GO" id="GO:0006935">
    <property type="term" value="P:chemotaxis"/>
    <property type="evidence" value="ECO:0007669"/>
    <property type="project" value="UniProtKB-ARBA"/>
</dbReference>
<dbReference type="Pfam" id="PF00015">
    <property type="entry name" value="MCPsignal"/>
    <property type="match status" value="1"/>
</dbReference>
<dbReference type="PANTHER" id="PTHR32089:SF119">
    <property type="entry name" value="METHYL-ACCEPTING CHEMOTAXIS PROTEIN CTPL"/>
    <property type="match status" value="1"/>
</dbReference>
<dbReference type="EMBL" id="FPLD01000079">
    <property type="protein sequence ID" value="SGZ06345.1"/>
    <property type="molecule type" value="Genomic_DNA"/>
</dbReference>
<feature type="transmembrane region" description="Helical" evidence="8">
    <location>
        <begin position="324"/>
        <end position="347"/>
    </location>
</feature>
<protein>
    <submittedName>
        <fullName evidence="12">Methyl-accepting chemotaxis protein</fullName>
    </submittedName>
</protein>
<dbReference type="EMBL" id="FPLJ01000062">
    <property type="protein sequence ID" value="SGY94763.1"/>
    <property type="molecule type" value="Genomic_DNA"/>
</dbReference>
<dbReference type="GO" id="GO:0007165">
    <property type="term" value="P:signal transduction"/>
    <property type="evidence" value="ECO:0007669"/>
    <property type="project" value="UniProtKB-KW"/>
</dbReference>
<dbReference type="FunFam" id="1.10.287.950:FF:000001">
    <property type="entry name" value="Methyl-accepting chemotaxis sensory transducer"/>
    <property type="match status" value="1"/>
</dbReference>
<evidence type="ECO:0000256" key="4">
    <source>
        <dbReference type="ARBA" id="ARBA00023136"/>
    </source>
</evidence>
<sequence>MGTLLQPITYLISRLSFQKKFGLVILLLATPIVFFSFKIISQTQKDIAFAESELQGYHLLKALPEVANKLIDFRHLLSLEVAELEPGDDKIQQAQELAENTFNQYYRTYTAATGLQLSAFDKITTDWQQLKADSGFLLPEEIFYAIDLMLENLRIGTREINSESKLLFDPQLSSYYLINLTQSQLPRLTDFSYQVSDKAAETAAFATFTATSFDDLSRRIDQLSIIFSATDNDVQALVAINPDYHNTLSLPLEQIKTTMTKLEDLLDHQLINTKSAEIKVDPNTLYRLGEKLRINIDDLYQVAFSSLGDEITLRLSEKNKELSIFYAILITLFVVCMVILLSIYISLTETIHSISQVAQNVSNGDLSQNVKIVSSDELAIIAQHFNSTIDGMRTLVKQLNSSAVDVHSSVQDIKDKTNSAETTITAQQTETHQIAAAIKLMAATSTEMAINANDATNATHDAERAVLEGKQVVDQTIIAINAIASEVQTSSDTIQKLENRCADIGGVVEVIKSIAEQTNLLALNAAIEAARAGEQGRGFAVVADEVRTLASRTQQSTNEIQAMIERVQSGAKESVKVMAVGREQANMGVMQAKEASNTFEAITLSVDKIVSLNNQIASAIEEQSLAAEEIERNVSNVSAGADSARSVATGATQSAHNLLTVADKLTEVAEEYAF</sequence>
<evidence type="ECO:0000256" key="6">
    <source>
        <dbReference type="ARBA" id="ARBA00029447"/>
    </source>
</evidence>
<dbReference type="CDD" id="cd06225">
    <property type="entry name" value="HAMP"/>
    <property type="match status" value="1"/>
</dbReference>
<feature type="domain" description="Methyl-accepting transducer" evidence="9">
    <location>
        <begin position="402"/>
        <end position="638"/>
    </location>
</feature>
<evidence type="ECO:0000256" key="8">
    <source>
        <dbReference type="SAM" id="Phobius"/>
    </source>
</evidence>
<evidence type="ECO:0000313" key="13">
    <source>
        <dbReference type="Proteomes" id="UP000182660"/>
    </source>
</evidence>
<keyword evidence="4 8" id="KW-0472">Membrane</keyword>
<dbReference type="PROSITE" id="PS50885">
    <property type="entry name" value="HAMP"/>
    <property type="match status" value="1"/>
</dbReference>
<dbReference type="InterPro" id="IPR003660">
    <property type="entry name" value="HAMP_dom"/>
</dbReference>
<gene>
    <name evidence="11" type="ORF">MT2528_2853</name>
    <name evidence="12" type="ORF">NVI5450_3046</name>
</gene>
<keyword evidence="3 8" id="KW-1133">Transmembrane helix</keyword>
<keyword evidence="5 7" id="KW-0807">Transducer</keyword>
<proteinExistence type="inferred from homology"/>
<dbReference type="Proteomes" id="UP000183794">
    <property type="component" value="Unassembled WGS sequence"/>
</dbReference>
<evidence type="ECO:0000259" key="9">
    <source>
        <dbReference type="PROSITE" id="PS50111"/>
    </source>
</evidence>
<evidence type="ECO:0000313" key="12">
    <source>
        <dbReference type="EMBL" id="SGZ06345.1"/>
    </source>
</evidence>
<dbReference type="PANTHER" id="PTHR32089">
    <property type="entry name" value="METHYL-ACCEPTING CHEMOTAXIS PROTEIN MCPB"/>
    <property type="match status" value="1"/>
</dbReference>
<organism evidence="12 14">
    <name type="scientific">Moritella viscosa</name>
    <dbReference type="NCBI Taxonomy" id="80854"/>
    <lineage>
        <taxon>Bacteria</taxon>
        <taxon>Pseudomonadati</taxon>
        <taxon>Pseudomonadota</taxon>
        <taxon>Gammaproteobacteria</taxon>
        <taxon>Alteromonadales</taxon>
        <taxon>Moritellaceae</taxon>
        <taxon>Moritella</taxon>
    </lineage>
</organism>
<evidence type="ECO:0000256" key="7">
    <source>
        <dbReference type="PROSITE-ProRule" id="PRU00284"/>
    </source>
</evidence>
<dbReference type="Proteomes" id="UP000182660">
    <property type="component" value="Unassembled WGS sequence"/>
</dbReference>
<comment type="subcellular location">
    <subcellularLocation>
        <location evidence="1">Membrane</location>
        <topology evidence="1">Multi-pass membrane protein</topology>
    </subcellularLocation>
</comment>
<dbReference type="SUPFAM" id="SSF58104">
    <property type="entry name" value="Methyl-accepting chemotaxis protein (MCP) signaling domain"/>
    <property type="match status" value="1"/>
</dbReference>
<accession>A0A1L0BPY3</accession>
<dbReference type="SMART" id="SM00283">
    <property type="entry name" value="MA"/>
    <property type="match status" value="1"/>
</dbReference>
<dbReference type="GO" id="GO:0016020">
    <property type="term" value="C:membrane"/>
    <property type="evidence" value="ECO:0007669"/>
    <property type="project" value="UniProtKB-SubCell"/>
</dbReference>
<reference evidence="11 13" key="1">
    <citation type="submission" date="2016-11" db="EMBL/GenBank/DDBJ databases">
        <authorList>
            <person name="Klemetsen T."/>
        </authorList>
    </citation>
    <scope>NUCLEOTIDE SEQUENCE [LARGE SCALE GENOMIC DNA]</scope>
    <source>
        <strain evidence="11">MT 2528</strain>
    </source>
</reference>
<feature type="domain" description="HAMP" evidence="10">
    <location>
        <begin position="345"/>
        <end position="397"/>
    </location>
</feature>
<dbReference type="Pfam" id="PF00672">
    <property type="entry name" value="HAMP"/>
    <property type="match status" value="1"/>
</dbReference>
<evidence type="ECO:0000313" key="11">
    <source>
        <dbReference type="EMBL" id="SGY94763.1"/>
    </source>
</evidence>
<feature type="transmembrane region" description="Helical" evidence="8">
    <location>
        <begin position="20"/>
        <end position="40"/>
    </location>
</feature>
<dbReference type="InterPro" id="IPR004089">
    <property type="entry name" value="MCPsignal_dom"/>
</dbReference>
<evidence type="ECO:0000259" key="10">
    <source>
        <dbReference type="PROSITE" id="PS50885"/>
    </source>
</evidence>
<dbReference type="Gene3D" id="1.10.287.950">
    <property type="entry name" value="Methyl-accepting chemotaxis protein"/>
    <property type="match status" value="1"/>
</dbReference>
<dbReference type="CDD" id="cd11386">
    <property type="entry name" value="MCP_signal"/>
    <property type="match status" value="1"/>
</dbReference>
<dbReference type="GeneID" id="61296688"/>
<dbReference type="PROSITE" id="PS50111">
    <property type="entry name" value="CHEMOTAXIS_TRANSDUC_2"/>
    <property type="match status" value="1"/>
</dbReference>
<dbReference type="SMART" id="SM00304">
    <property type="entry name" value="HAMP"/>
    <property type="match status" value="1"/>
</dbReference>
<comment type="similarity">
    <text evidence="6">Belongs to the methyl-accepting chemotaxis (MCP) protein family.</text>
</comment>
<evidence type="ECO:0000313" key="14">
    <source>
        <dbReference type="Proteomes" id="UP000183794"/>
    </source>
</evidence>
<evidence type="ECO:0000256" key="3">
    <source>
        <dbReference type="ARBA" id="ARBA00022989"/>
    </source>
</evidence>
<keyword evidence="13" id="KW-1185">Reference proteome</keyword>
<dbReference type="RefSeq" id="WP_075472661.1">
    <property type="nucleotide sequence ID" value="NZ_CAWQZC010000079.1"/>
</dbReference>
<name>A0A1L0BPY3_9GAMM</name>
<reference evidence="12 14" key="2">
    <citation type="submission" date="2016-11" db="EMBL/GenBank/DDBJ databases">
        <authorList>
            <person name="Jaros S."/>
            <person name="Januszkiewicz K."/>
            <person name="Wedrychowicz H."/>
        </authorList>
    </citation>
    <scope>NUCLEOTIDE SEQUENCE [LARGE SCALE GENOMIC DNA]</scope>
    <source>
        <strain evidence="12">NVI 5450</strain>
    </source>
</reference>
<dbReference type="AlphaFoldDB" id="A0A1L0BPY3"/>
<dbReference type="OrthoDB" id="5800769at2"/>
<evidence type="ECO:0000256" key="2">
    <source>
        <dbReference type="ARBA" id="ARBA00022692"/>
    </source>
</evidence>
<evidence type="ECO:0000256" key="5">
    <source>
        <dbReference type="ARBA" id="ARBA00023224"/>
    </source>
</evidence>